<dbReference type="Proteomes" id="UP000630097">
    <property type="component" value="Unassembled WGS sequence"/>
</dbReference>
<gene>
    <name evidence="2" type="ORF">Pka01_46150</name>
</gene>
<reference evidence="2 3" key="1">
    <citation type="submission" date="2021-01" db="EMBL/GenBank/DDBJ databases">
        <title>Whole genome shotgun sequence of Planotetraspora kaengkrachanensis NBRC 104272.</title>
        <authorList>
            <person name="Komaki H."/>
            <person name="Tamura T."/>
        </authorList>
    </citation>
    <scope>NUCLEOTIDE SEQUENCE [LARGE SCALE GENOMIC DNA]</scope>
    <source>
        <strain evidence="2 3">NBRC 104272</strain>
    </source>
</reference>
<evidence type="ECO:0000313" key="3">
    <source>
        <dbReference type="Proteomes" id="UP000630097"/>
    </source>
</evidence>
<organism evidence="2 3">
    <name type="scientific">Planotetraspora kaengkrachanensis</name>
    <dbReference type="NCBI Taxonomy" id="575193"/>
    <lineage>
        <taxon>Bacteria</taxon>
        <taxon>Bacillati</taxon>
        <taxon>Actinomycetota</taxon>
        <taxon>Actinomycetes</taxon>
        <taxon>Streptosporangiales</taxon>
        <taxon>Streptosporangiaceae</taxon>
        <taxon>Planotetraspora</taxon>
    </lineage>
</organism>
<dbReference type="EMBL" id="BONV01000021">
    <property type="protein sequence ID" value="GIG81488.1"/>
    <property type="molecule type" value="Genomic_DNA"/>
</dbReference>
<evidence type="ECO:0000313" key="2">
    <source>
        <dbReference type="EMBL" id="GIG81488.1"/>
    </source>
</evidence>
<keyword evidence="3" id="KW-1185">Reference proteome</keyword>
<accession>A0A8J3PUV4</accession>
<protein>
    <recommendedName>
        <fullName evidence="4">DUF5302 domain-containing protein</fullName>
    </recommendedName>
</protein>
<evidence type="ECO:0008006" key="4">
    <source>
        <dbReference type="Google" id="ProtNLM"/>
    </source>
</evidence>
<sequence length="68" mass="7339">MAATEPESGAEPEASEDDMKRKFREALERKRQAQDEHNTGGQGKGSAKIHGAQGPAASRRSFRRKSGG</sequence>
<proteinExistence type="predicted"/>
<dbReference type="Pfam" id="PF17227">
    <property type="entry name" value="DUF5302"/>
    <property type="match status" value="1"/>
</dbReference>
<dbReference type="InterPro" id="IPR035172">
    <property type="entry name" value="DUF5302"/>
</dbReference>
<evidence type="ECO:0000256" key="1">
    <source>
        <dbReference type="SAM" id="MobiDB-lite"/>
    </source>
</evidence>
<dbReference type="RefSeq" id="WP_203884859.1">
    <property type="nucleotide sequence ID" value="NZ_BAABHH010000004.1"/>
</dbReference>
<feature type="compositionally biased region" description="Basic and acidic residues" evidence="1">
    <location>
        <begin position="17"/>
        <end position="38"/>
    </location>
</feature>
<comment type="caution">
    <text evidence="2">The sequence shown here is derived from an EMBL/GenBank/DDBJ whole genome shotgun (WGS) entry which is preliminary data.</text>
</comment>
<name>A0A8J3PUV4_9ACTN</name>
<dbReference type="AlphaFoldDB" id="A0A8J3PUV4"/>
<feature type="region of interest" description="Disordered" evidence="1">
    <location>
        <begin position="1"/>
        <end position="68"/>
    </location>
</feature>